<dbReference type="FunFam" id="2.60.40.10:FF:001072">
    <property type="entry name" value="Immunoglobulin heavy variable V1-24"/>
    <property type="match status" value="1"/>
</dbReference>
<evidence type="ECO:0000256" key="11">
    <source>
        <dbReference type="ARBA" id="ARBA00043265"/>
    </source>
</evidence>
<evidence type="ECO:0000256" key="10">
    <source>
        <dbReference type="ARBA" id="ARBA00023319"/>
    </source>
</evidence>
<evidence type="ECO:0000256" key="6">
    <source>
        <dbReference type="ARBA" id="ARBA00022859"/>
    </source>
</evidence>
<evidence type="ECO:0000256" key="4">
    <source>
        <dbReference type="ARBA" id="ARBA00022525"/>
    </source>
</evidence>
<feature type="domain" description="Ig-like" evidence="13">
    <location>
        <begin position="35"/>
        <end position="140"/>
    </location>
</feature>
<keyword evidence="7" id="KW-1064">Adaptive immunity</keyword>
<sequence>MEKTVIWSLLLIVWIHGVFSEIKMDQTPSEGKRPGETVKMSCVISGFDMTRHYIHWIRQKPGRALEWVGMMNAGSNDPTYGSSFQSRFIMTENVPSSTQYLQISSLTAEDSAVYFCARSDTVTENRGTAAQKHPQTKTFNVVMFALSSSKC</sequence>
<comment type="subcellular location">
    <subcellularLocation>
        <location evidence="1">Cell membrane</location>
    </subcellularLocation>
    <subcellularLocation>
        <location evidence="2">Secreted</location>
    </subcellularLocation>
</comment>
<dbReference type="AlphaFoldDB" id="A0A3B3YFF0"/>
<keyword evidence="4" id="KW-0964">Secreted</keyword>
<dbReference type="InterPro" id="IPR003599">
    <property type="entry name" value="Ig_sub"/>
</dbReference>
<dbReference type="GO" id="GO:0005576">
    <property type="term" value="C:extracellular region"/>
    <property type="evidence" value="ECO:0007669"/>
    <property type="project" value="UniProtKB-SubCell"/>
</dbReference>
<evidence type="ECO:0000313" key="15">
    <source>
        <dbReference type="Proteomes" id="UP000261480"/>
    </source>
</evidence>
<feature type="signal peptide" evidence="12">
    <location>
        <begin position="1"/>
        <end position="20"/>
    </location>
</feature>
<organism evidence="14 15">
    <name type="scientific">Poecilia mexicana</name>
    <dbReference type="NCBI Taxonomy" id="48701"/>
    <lineage>
        <taxon>Eukaryota</taxon>
        <taxon>Metazoa</taxon>
        <taxon>Chordata</taxon>
        <taxon>Craniata</taxon>
        <taxon>Vertebrata</taxon>
        <taxon>Euteleostomi</taxon>
        <taxon>Actinopterygii</taxon>
        <taxon>Neopterygii</taxon>
        <taxon>Teleostei</taxon>
        <taxon>Neoteleostei</taxon>
        <taxon>Acanthomorphata</taxon>
        <taxon>Ovalentaria</taxon>
        <taxon>Atherinomorphae</taxon>
        <taxon>Cyprinodontiformes</taxon>
        <taxon>Poeciliidae</taxon>
        <taxon>Poeciliinae</taxon>
        <taxon>Poecilia</taxon>
    </lineage>
</organism>
<dbReference type="SMART" id="SM00409">
    <property type="entry name" value="IG"/>
    <property type="match status" value="1"/>
</dbReference>
<dbReference type="GO" id="GO:0005886">
    <property type="term" value="C:plasma membrane"/>
    <property type="evidence" value="ECO:0007669"/>
    <property type="project" value="UniProtKB-SubCell"/>
</dbReference>
<keyword evidence="9" id="KW-1015">Disulfide bond</keyword>
<keyword evidence="6" id="KW-0391">Immunity</keyword>
<reference evidence="14" key="2">
    <citation type="submission" date="2025-09" db="UniProtKB">
        <authorList>
            <consortium name="Ensembl"/>
        </authorList>
    </citation>
    <scope>IDENTIFICATION</scope>
</reference>
<evidence type="ECO:0000256" key="3">
    <source>
        <dbReference type="ARBA" id="ARBA00022475"/>
    </source>
</evidence>
<evidence type="ECO:0000259" key="13">
    <source>
        <dbReference type="PROSITE" id="PS50835"/>
    </source>
</evidence>
<evidence type="ECO:0000256" key="9">
    <source>
        <dbReference type="ARBA" id="ARBA00023157"/>
    </source>
</evidence>
<keyword evidence="10" id="KW-0393">Immunoglobulin domain</keyword>
<evidence type="ECO:0000256" key="12">
    <source>
        <dbReference type="SAM" id="SignalP"/>
    </source>
</evidence>
<dbReference type="Proteomes" id="UP000261480">
    <property type="component" value="Unplaced"/>
</dbReference>
<evidence type="ECO:0000256" key="8">
    <source>
        <dbReference type="ARBA" id="ARBA00023136"/>
    </source>
</evidence>
<dbReference type="InterPro" id="IPR007110">
    <property type="entry name" value="Ig-like_dom"/>
</dbReference>
<keyword evidence="8" id="KW-0472">Membrane</keyword>
<dbReference type="Gene3D" id="2.60.40.10">
    <property type="entry name" value="Immunoglobulins"/>
    <property type="match status" value="1"/>
</dbReference>
<dbReference type="STRING" id="48701.ENSPMEP00000026092"/>
<evidence type="ECO:0000256" key="1">
    <source>
        <dbReference type="ARBA" id="ARBA00004236"/>
    </source>
</evidence>
<keyword evidence="3" id="KW-1003">Cell membrane</keyword>
<dbReference type="InterPro" id="IPR013106">
    <property type="entry name" value="Ig_V-set"/>
</dbReference>
<dbReference type="Pfam" id="PF07686">
    <property type="entry name" value="V-set"/>
    <property type="match status" value="1"/>
</dbReference>
<evidence type="ECO:0000313" key="14">
    <source>
        <dbReference type="Ensembl" id="ENSPMEP00000026092.1"/>
    </source>
</evidence>
<protein>
    <recommendedName>
        <fullName evidence="13">Ig-like domain-containing protein</fullName>
    </recommendedName>
</protein>
<name>A0A3B3YFF0_9TELE</name>
<evidence type="ECO:0000256" key="2">
    <source>
        <dbReference type="ARBA" id="ARBA00004613"/>
    </source>
</evidence>
<reference evidence="14" key="1">
    <citation type="submission" date="2025-08" db="UniProtKB">
        <authorList>
            <consortium name="Ensembl"/>
        </authorList>
    </citation>
    <scope>IDENTIFICATION</scope>
</reference>
<dbReference type="SMART" id="SM00406">
    <property type="entry name" value="IGv"/>
    <property type="match status" value="1"/>
</dbReference>
<dbReference type="InterPro" id="IPR013783">
    <property type="entry name" value="Ig-like_fold"/>
</dbReference>
<keyword evidence="11" id="KW-1280">Immunoglobulin</keyword>
<dbReference type="InterPro" id="IPR036179">
    <property type="entry name" value="Ig-like_dom_sf"/>
</dbReference>
<evidence type="ECO:0000256" key="7">
    <source>
        <dbReference type="ARBA" id="ARBA00023130"/>
    </source>
</evidence>
<dbReference type="InterPro" id="IPR050199">
    <property type="entry name" value="IgHV"/>
</dbReference>
<dbReference type="PANTHER" id="PTHR23266">
    <property type="entry name" value="IMMUNOGLOBULIN HEAVY CHAIN"/>
    <property type="match status" value="1"/>
</dbReference>
<dbReference type="SUPFAM" id="SSF48726">
    <property type="entry name" value="Immunoglobulin"/>
    <property type="match status" value="1"/>
</dbReference>
<keyword evidence="15" id="KW-1185">Reference proteome</keyword>
<dbReference type="PROSITE" id="PS50835">
    <property type="entry name" value="IG_LIKE"/>
    <property type="match status" value="1"/>
</dbReference>
<dbReference type="GO" id="GO:0002250">
    <property type="term" value="P:adaptive immune response"/>
    <property type="evidence" value="ECO:0007669"/>
    <property type="project" value="UniProtKB-KW"/>
</dbReference>
<dbReference type="GO" id="GO:0019814">
    <property type="term" value="C:immunoglobulin complex"/>
    <property type="evidence" value="ECO:0007669"/>
    <property type="project" value="UniProtKB-KW"/>
</dbReference>
<proteinExistence type="predicted"/>
<keyword evidence="5 12" id="KW-0732">Signal</keyword>
<dbReference type="Ensembl" id="ENSPMET00000003434.1">
    <property type="protein sequence ID" value="ENSPMEP00000026092.1"/>
    <property type="gene ID" value="ENSPMEG00000009542.1"/>
</dbReference>
<evidence type="ECO:0000256" key="5">
    <source>
        <dbReference type="ARBA" id="ARBA00022729"/>
    </source>
</evidence>
<accession>A0A3B3YFF0</accession>
<feature type="chain" id="PRO_5017477320" description="Ig-like domain-containing protein" evidence="12">
    <location>
        <begin position="21"/>
        <end position="151"/>
    </location>
</feature>